<evidence type="ECO:0000256" key="1">
    <source>
        <dbReference type="ARBA" id="ARBA00009995"/>
    </source>
</evidence>
<name>A0A6A6KPJ9_HEVBR</name>
<dbReference type="Pfam" id="PF26168">
    <property type="entry name" value="Glyco_transf_N"/>
    <property type="match status" value="1"/>
</dbReference>
<feature type="domain" description="Glycosyltransferase N-terminal" evidence="2">
    <location>
        <begin position="52"/>
        <end position="153"/>
    </location>
</feature>
<keyword evidence="4" id="KW-1185">Reference proteome</keyword>
<dbReference type="SUPFAM" id="SSF53756">
    <property type="entry name" value="UDP-Glycosyltransferase/glycogen phosphorylase"/>
    <property type="match status" value="1"/>
</dbReference>
<comment type="similarity">
    <text evidence="1">Belongs to the UDP-glycosyltransferase family.</text>
</comment>
<proteinExistence type="inferred from homology"/>
<dbReference type="GO" id="GO:1901135">
    <property type="term" value="P:carbohydrate derivative metabolic process"/>
    <property type="evidence" value="ECO:0007669"/>
    <property type="project" value="UniProtKB-ARBA"/>
</dbReference>
<evidence type="ECO:0000259" key="2">
    <source>
        <dbReference type="Pfam" id="PF26168"/>
    </source>
</evidence>
<dbReference type="PANTHER" id="PTHR48044:SF22">
    <property type="entry name" value="GLYCOSYLTRANSFERASE"/>
    <property type="match status" value="1"/>
</dbReference>
<organism evidence="3 4">
    <name type="scientific">Hevea brasiliensis</name>
    <name type="common">Para rubber tree</name>
    <name type="synonym">Siphonia brasiliensis</name>
    <dbReference type="NCBI Taxonomy" id="3981"/>
    <lineage>
        <taxon>Eukaryota</taxon>
        <taxon>Viridiplantae</taxon>
        <taxon>Streptophyta</taxon>
        <taxon>Embryophyta</taxon>
        <taxon>Tracheophyta</taxon>
        <taxon>Spermatophyta</taxon>
        <taxon>Magnoliopsida</taxon>
        <taxon>eudicotyledons</taxon>
        <taxon>Gunneridae</taxon>
        <taxon>Pentapetalae</taxon>
        <taxon>rosids</taxon>
        <taxon>fabids</taxon>
        <taxon>Malpighiales</taxon>
        <taxon>Euphorbiaceae</taxon>
        <taxon>Crotonoideae</taxon>
        <taxon>Micrandreae</taxon>
        <taxon>Hevea</taxon>
    </lineage>
</organism>
<gene>
    <name evidence="3" type="ORF">GH714_035361</name>
</gene>
<dbReference type="Gene3D" id="3.40.50.2000">
    <property type="entry name" value="Glycogen Phosphorylase B"/>
    <property type="match status" value="2"/>
</dbReference>
<dbReference type="Proteomes" id="UP000467840">
    <property type="component" value="Chromosome 8"/>
</dbReference>
<dbReference type="AlphaFoldDB" id="A0A6A6KPJ9"/>
<evidence type="ECO:0000313" key="3">
    <source>
        <dbReference type="EMBL" id="KAF2289359.1"/>
    </source>
</evidence>
<dbReference type="PANTHER" id="PTHR48044">
    <property type="entry name" value="GLYCOSYLTRANSFERASE"/>
    <property type="match status" value="1"/>
</dbReference>
<accession>A0A6A6KPJ9</accession>
<dbReference type="EMBL" id="JAAGAX010000016">
    <property type="protein sequence ID" value="KAF2289359.1"/>
    <property type="molecule type" value="Genomic_DNA"/>
</dbReference>
<comment type="caution">
    <text evidence="3">The sequence shown here is derived from an EMBL/GenBank/DDBJ whole genome shotgun (WGS) entry which is preliminary data.</text>
</comment>
<dbReference type="GO" id="GO:0008194">
    <property type="term" value="F:UDP-glycosyltransferase activity"/>
    <property type="evidence" value="ECO:0007669"/>
    <property type="project" value="UniProtKB-ARBA"/>
</dbReference>
<dbReference type="InterPro" id="IPR058980">
    <property type="entry name" value="Glyco_transf_N"/>
</dbReference>
<reference evidence="3 4" key="1">
    <citation type="journal article" date="2020" name="Mol. Plant">
        <title>The Chromosome-Based Rubber Tree Genome Provides New Insights into Spurge Genome Evolution and Rubber Biosynthesis.</title>
        <authorList>
            <person name="Liu J."/>
            <person name="Shi C."/>
            <person name="Shi C.C."/>
            <person name="Li W."/>
            <person name="Zhang Q.J."/>
            <person name="Zhang Y."/>
            <person name="Li K."/>
            <person name="Lu H.F."/>
            <person name="Shi C."/>
            <person name="Zhu S.T."/>
            <person name="Xiao Z.Y."/>
            <person name="Nan H."/>
            <person name="Yue Y."/>
            <person name="Zhu X.G."/>
            <person name="Wu Y."/>
            <person name="Hong X.N."/>
            <person name="Fan G.Y."/>
            <person name="Tong Y."/>
            <person name="Zhang D."/>
            <person name="Mao C.L."/>
            <person name="Liu Y.L."/>
            <person name="Hao S.J."/>
            <person name="Liu W.Q."/>
            <person name="Lv M.Q."/>
            <person name="Zhang H.B."/>
            <person name="Liu Y."/>
            <person name="Hu-Tang G.R."/>
            <person name="Wang J.P."/>
            <person name="Wang J.H."/>
            <person name="Sun Y.H."/>
            <person name="Ni S.B."/>
            <person name="Chen W.B."/>
            <person name="Zhang X.C."/>
            <person name="Jiao Y.N."/>
            <person name="Eichler E.E."/>
            <person name="Li G.H."/>
            <person name="Liu X."/>
            <person name="Gao L.Z."/>
        </authorList>
    </citation>
    <scope>NUCLEOTIDE SEQUENCE [LARGE SCALE GENOMIC DNA]</scope>
    <source>
        <strain evidence="4">cv. GT1</strain>
        <tissue evidence="3">Leaf</tissue>
    </source>
</reference>
<sequence>MTLKSLIYLALLPTRCQEQVPFSFAASFRVRLISPARACVCASAFSFQRSKKESYTFHSVSVFNLCLIHWESMEKPDVPDGFFPMEIPSLEGCFDNEMLHLIDSQSKYQEFNSGIVYNTHRLIEGTYLDLLEKHLKEKMEDNKKHWALGPFNPVTIPERKGSYGNHICLEWLDKQARNSVIFVSFGSTTTMNDEEQIKQPAIGLKQSDQRFIWILREADKGDIFNEENERRFELPEGYEDSVNGMGLVVRDWVPNWKS</sequence>
<evidence type="ECO:0000313" key="4">
    <source>
        <dbReference type="Proteomes" id="UP000467840"/>
    </source>
</evidence>
<protein>
    <recommendedName>
        <fullName evidence="2">Glycosyltransferase N-terminal domain-containing protein</fullName>
    </recommendedName>
</protein>